<reference evidence="11 12" key="1">
    <citation type="submission" date="2020-08" db="EMBL/GenBank/DDBJ databases">
        <title>Oceanospirillum sp. nov. isolated from marine sediment.</title>
        <authorList>
            <person name="Ji X."/>
        </authorList>
    </citation>
    <scope>NUCLEOTIDE SEQUENCE [LARGE SCALE GENOMIC DNA]</scope>
    <source>
        <strain evidence="11 12">D5</strain>
    </source>
</reference>
<evidence type="ECO:0000313" key="12">
    <source>
        <dbReference type="Proteomes" id="UP000565262"/>
    </source>
</evidence>
<dbReference type="EMBL" id="JACJFM010000002">
    <property type="protein sequence ID" value="MBB1485478.1"/>
    <property type="molecule type" value="Genomic_DNA"/>
</dbReference>
<comment type="function">
    <text evidence="9">Essential cell division protein. May link together the upstream cell division proteins, which are predominantly cytoplasmic, with the downstream cell division proteins, which are predominantly periplasmic. May control correct divisome assembly.</text>
</comment>
<dbReference type="PROSITE" id="PS51779">
    <property type="entry name" value="POTRA"/>
    <property type="match status" value="1"/>
</dbReference>
<evidence type="ECO:0000256" key="3">
    <source>
        <dbReference type="ARBA" id="ARBA00022519"/>
    </source>
</evidence>
<dbReference type="InterPro" id="IPR005548">
    <property type="entry name" value="Cell_div_FtsQ/DivIB_C"/>
</dbReference>
<keyword evidence="5 9" id="KW-0812">Transmembrane</keyword>
<evidence type="ECO:0000256" key="7">
    <source>
        <dbReference type="ARBA" id="ARBA00023136"/>
    </source>
</evidence>
<comment type="caution">
    <text evidence="11">The sequence shown here is derived from an EMBL/GenBank/DDBJ whole genome shotgun (WGS) entry which is preliminary data.</text>
</comment>
<dbReference type="Pfam" id="PF03799">
    <property type="entry name" value="FtsQ_DivIB_C"/>
    <property type="match status" value="1"/>
</dbReference>
<gene>
    <name evidence="9" type="primary">ftsQ</name>
    <name evidence="11" type="ORF">H4O21_02490</name>
</gene>
<evidence type="ECO:0000256" key="4">
    <source>
        <dbReference type="ARBA" id="ARBA00022618"/>
    </source>
</evidence>
<dbReference type="InterPro" id="IPR034746">
    <property type="entry name" value="POTRA"/>
</dbReference>
<dbReference type="Pfam" id="PF08478">
    <property type="entry name" value="POTRA_1"/>
    <property type="match status" value="1"/>
</dbReference>
<dbReference type="Proteomes" id="UP000565262">
    <property type="component" value="Unassembled WGS sequence"/>
</dbReference>
<comment type="subunit">
    <text evidence="9">Part of a complex composed of FtsB, FtsL and FtsQ.</text>
</comment>
<dbReference type="PANTHER" id="PTHR35851:SF1">
    <property type="entry name" value="CELL DIVISION PROTEIN FTSQ"/>
    <property type="match status" value="1"/>
</dbReference>
<dbReference type="InterPro" id="IPR026579">
    <property type="entry name" value="FtsQ"/>
</dbReference>
<keyword evidence="4 9" id="KW-0132">Cell division</keyword>
<keyword evidence="12" id="KW-1185">Reference proteome</keyword>
<dbReference type="GO" id="GO:0032153">
    <property type="term" value="C:cell division site"/>
    <property type="evidence" value="ECO:0007669"/>
    <property type="project" value="UniProtKB-UniRule"/>
</dbReference>
<evidence type="ECO:0000256" key="6">
    <source>
        <dbReference type="ARBA" id="ARBA00022989"/>
    </source>
</evidence>
<evidence type="ECO:0000313" key="11">
    <source>
        <dbReference type="EMBL" id="MBB1485478.1"/>
    </source>
</evidence>
<keyword evidence="2 9" id="KW-1003">Cell membrane</keyword>
<dbReference type="PANTHER" id="PTHR35851">
    <property type="entry name" value="CELL DIVISION PROTEIN FTSQ"/>
    <property type="match status" value="1"/>
</dbReference>
<comment type="subcellular location">
    <subcellularLocation>
        <location evidence="9">Cell inner membrane</location>
        <topology evidence="9">Single-pass type II membrane protein</topology>
    </subcellularLocation>
    <subcellularLocation>
        <location evidence="1">Membrane</location>
    </subcellularLocation>
    <text evidence="9">Localizes to the division septum.</text>
</comment>
<keyword evidence="8 9" id="KW-0131">Cell cycle</keyword>
<accession>A0A839IKK9</accession>
<dbReference type="InterPro" id="IPR013685">
    <property type="entry name" value="POTRA_FtsQ_type"/>
</dbReference>
<dbReference type="Gene3D" id="3.10.20.310">
    <property type="entry name" value="membrane protein fhac"/>
    <property type="match status" value="1"/>
</dbReference>
<dbReference type="HAMAP" id="MF_00911">
    <property type="entry name" value="FtsQ_subfam"/>
    <property type="match status" value="1"/>
</dbReference>
<dbReference type="GO" id="GO:0043093">
    <property type="term" value="P:FtsZ-dependent cytokinesis"/>
    <property type="evidence" value="ECO:0007669"/>
    <property type="project" value="UniProtKB-UniRule"/>
</dbReference>
<dbReference type="GO" id="GO:0005886">
    <property type="term" value="C:plasma membrane"/>
    <property type="evidence" value="ECO:0007669"/>
    <property type="project" value="UniProtKB-SubCell"/>
</dbReference>
<evidence type="ECO:0000256" key="2">
    <source>
        <dbReference type="ARBA" id="ARBA00022475"/>
    </source>
</evidence>
<sequence>MSRYQLRLDWLNPLILTLVFIIIAAGYKFIQPLLYWPVSEVRVLGKLEHTRPDQLQYVLARSLLPGFLASELSEVKSGVEALPWVDSADIKRVWPEQIELRLKEKQAVANWLQNGLLDSNLVPFFPKDQKAFESLPHLAGPPGSEEKVWQVYQTVRQELEAYGLKPDVLSLAGYGAWSLHIADGPWILLGKDHLEANLRRLKSVYEKLPERWSEIRLVDMRYPNGFAVEWQQ</sequence>
<dbReference type="Gene3D" id="3.40.50.11690">
    <property type="entry name" value="Cell division protein FtsQ/DivIB"/>
    <property type="match status" value="1"/>
</dbReference>
<evidence type="ECO:0000256" key="8">
    <source>
        <dbReference type="ARBA" id="ARBA00023306"/>
    </source>
</evidence>
<dbReference type="RefSeq" id="WP_182807256.1">
    <property type="nucleotide sequence ID" value="NZ_JACJFM010000002.1"/>
</dbReference>
<feature type="domain" description="POTRA" evidence="10">
    <location>
        <begin position="36"/>
        <end position="105"/>
    </location>
</feature>
<proteinExistence type="inferred from homology"/>
<keyword evidence="6 9" id="KW-1133">Transmembrane helix</keyword>
<evidence type="ECO:0000256" key="5">
    <source>
        <dbReference type="ARBA" id="ARBA00022692"/>
    </source>
</evidence>
<evidence type="ECO:0000256" key="1">
    <source>
        <dbReference type="ARBA" id="ARBA00004370"/>
    </source>
</evidence>
<dbReference type="AlphaFoldDB" id="A0A839IKK9"/>
<dbReference type="InterPro" id="IPR045335">
    <property type="entry name" value="FtsQ_C_sf"/>
</dbReference>
<keyword evidence="7 9" id="KW-0472">Membrane</keyword>
<comment type="similarity">
    <text evidence="9">Belongs to the FtsQ/DivIB family. FtsQ subfamily.</text>
</comment>
<protein>
    <recommendedName>
        <fullName evidence="9">Cell division protein FtsQ</fullName>
    </recommendedName>
</protein>
<feature type="transmembrane region" description="Helical" evidence="9">
    <location>
        <begin position="12"/>
        <end position="30"/>
    </location>
</feature>
<keyword evidence="3 9" id="KW-0997">Cell inner membrane</keyword>
<evidence type="ECO:0000256" key="9">
    <source>
        <dbReference type="HAMAP-Rule" id="MF_00911"/>
    </source>
</evidence>
<evidence type="ECO:0000259" key="10">
    <source>
        <dbReference type="PROSITE" id="PS51779"/>
    </source>
</evidence>
<organism evidence="11 12">
    <name type="scientific">Oceanospirillum sediminis</name>
    <dbReference type="NCBI Taxonomy" id="2760088"/>
    <lineage>
        <taxon>Bacteria</taxon>
        <taxon>Pseudomonadati</taxon>
        <taxon>Pseudomonadota</taxon>
        <taxon>Gammaproteobacteria</taxon>
        <taxon>Oceanospirillales</taxon>
        <taxon>Oceanospirillaceae</taxon>
        <taxon>Oceanospirillum</taxon>
    </lineage>
</organism>
<dbReference type="GO" id="GO:0090529">
    <property type="term" value="P:cell septum assembly"/>
    <property type="evidence" value="ECO:0007669"/>
    <property type="project" value="InterPro"/>
</dbReference>
<name>A0A839IKK9_9GAMM</name>